<proteinExistence type="predicted"/>
<dbReference type="AlphaFoldDB" id="A0A9Q4KL60"/>
<evidence type="ECO:0000256" key="7">
    <source>
        <dbReference type="SAM" id="Phobius"/>
    </source>
</evidence>
<dbReference type="InterPro" id="IPR003838">
    <property type="entry name" value="ABC3_permease_C"/>
</dbReference>
<evidence type="ECO:0000256" key="2">
    <source>
        <dbReference type="ARBA" id="ARBA00022475"/>
    </source>
</evidence>
<dbReference type="PANTHER" id="PTHR43738:SF2">
    <property type="entry name" value="ABC TRANSPORTER PERMEASE"/>
    <property type="match status" value="1"/>
</dbReference>
<evidence type="ECO:0000256" key="4">
    <source>
        <dbReference type="ARBA" id="ARBA00022989"/>
    </source>
</evidence>
<keyword evidence="3 7" id="KW-0812">Transmembrane</keyword>
<reference evidence="9" key="1">
    <citation type="submission" date="2022-12" db="EMBL/GenBank/DDBJ databases">
        <title>Species Delineation and Comparative Genomics within the Campylobacter ureolyticus Complex.</title>
        <authorList>
            <person name="Maki J."/>
            <person name="Howard M."/>
            <person name="Connelly S."/>
            <person name="Hardy D.J."/>
            <person name="Cameron A."/>
        </authorList>
    </citation>
    <scope>NUCLEOTIDE SEQUENCE</scope>
    <source>
        <strain evidence="9">URMC_787</strain>
    </source>
</reference>
<feature type="region of interest" description="Disordered" evidence="6">
    <location>
        <begin position="232"/>
        <end position="257"/>
    </location>
</feature>
<dbReference type="RefSeq" id="WP_269484587.1">
    <property type="nucleotide sequence ID" value="NZ_JAPXGO010000002.1"/>
</dbReference>
<keyword evidence="4 7" id="KW-1133">Transmembrane helix</keyword>
<evidence type="ECO:0000256" key="3">
    <source>
        <dbReference type="ARBA" id="ARBA00022692"/>
    </source>
</evidence>
<organism evidence="9 10">
    <name type="scientific">Campylobacter ureolyticus</name>
    <dbReference type="NCBI Taxonomy" id="827"/>
    <lineage>
        <taxon>Bacteria</taxon>
        <taxon>Pseudomonadati</taxon>
        <taxon>Campylobacterota</taxon>
        <taxon>Epsilonproteobacteria</taxon>
        <taxon>Campylobacterales</taxon>
        <taxon>Campylobacteraceae</taxon>
        <taxon>Campylobacter</taxon>
    </lineage>
</organism>
<feature type="transmembrane region" description="Helical" evidence="7">
    <location>
        <begin position="315"/>
        <end position="339"/>
    </location>
</feature>
<evidence type="ECO:0000259" key="8">
    <source>
        <dbReference type="Pfam" id="PF02687"/>
    </source>
</evidence>
<evidence type="ECO:0000313" key="9">
    <source>
        <dbReference type="EMBL" id="MCZ6159666.1"/>
    </source>
</evidence>
<dbReference type="Pfam" id="PF02687">
    <property type="entry name" value="FtsX"/>
    <property type="match status" value="1"/>
</dbReference>
<comment type="caution">
    <text evidence="9">The sequence shown here is derived from an EMBL/GenBank/DDBJ whole genome shotgun (WGS) entry which is preliminary data.</text>
</comment>
<feature type="transmembrane region" description="Helical" evidence="7">
    <location>
        <begin position="410"/>
        <end position="432"/>
    </location>
</feature>
<feature type="region of interest" description="Disordered" evidence="6">
    <location>
        <begin position="199"/>
        <end position="219"/>
    </location>
</feature>
<accession>A0A9Q4KL60</accession>
<feature type="transmembrane region" description="Helical" evidence="7">
    <location>
        <begin position="293"/>
        <end position="309"/>
    </location>
</feature>
<gene>
    <name evidence="9" type="ORF">O6B32_04145</name>
</gene>
<evidence type="ECO:0000256" key="5">
    <source>
        <dbReference type="ARBA" id="ARBA00023136"/>
    </source>
</evidence>
<keyword evidence="2" id="KW-1003">Cell membrane</keyword>
<sequence>MNFFKLFVADFKKDFWLISIMILLISVTLCLSLLSILSERSIRLGSASAADKFDLVIGAKGSEVQLVLSSVFLKPASLDLIDSKILDDLKKDQRVKWASPVGFGDFYKDFPVIGISKDMIQSDIKSGKNLNAMFDAVVGIDTGLKIGDTFSPMHGQFTEAGAHLHENIVYEVVGIKKRDNSAWDKSVLVNMEAVWHAHADHEHSHGHSHEHESEHLHENHHDDHLTIVNNLDSDDINHTNETNKQTHNKHINNHDKTELTDTNKLGIPAIVVKPVSFIAAYQLRQDYKNKDDTIAVFPGEILAWLYSLLGDTKSWLLAISTSLQVLAFMLVFGLSFLFINQKKAMIIELRVFGANVLKIMAYAWAQLISIILSGIIIGTILGFLLTKVVSKILGNKLGFSLITKFECSDFVFLAFIFLVSAVLCFIPVIKIYKISVANSLKDN</sequence>
<protein>
    <submittedName>
        <fullName evidence="9">FtsX-like permease family protein</fullName>
    </submittedName>
</protein>
<dbReference type="PANTHER" id="PTHR43738">
    <property type="entry name" value="ABC TRANSPORTER, MEMBRANE PROTEIN"/>
    <property type="match status" value="1"/>
</dbReference>
<evidence type="ECO:0000256" key="1">
    <source>
        <dbReference type="ARBA" id="ARBA00004651"/>
    </source>
</evidence>
<dbReference type="Proteomes" id="UP001075225">
    <property type="component" value="Unassembled WGS sequence"/>
</dbReference>
<feature type="transmembrane region" description="Helical" evidence="7">
    <location>
        <begin position="15"/>
        <end position="37"/>
    </location>
</feature>
<evidence type="ECO:0000313" key="10">
    <source>
        <dbReference type="Proteomes" id="UP001075225"/>
    </source>
</evidence>
<keyword evidence="5 7" id="KW-0472">Membrane</keyword>
<feature type="domain" description="ABC3 transporter permease C-terminal" evidence="8">
    <location>
        <begin position="319"/>
        <end position="435"/>
    </location>
</feature>
<evidence type="ECO:0000256" key="6">
    <source>
        <dbReference type="SAM" id="MobiDB-lite"/>
    </source>
</evidence>
<name>A0A9Q4KL60_9BACT</name>
<feature type="transmembrane region" description="Helical" evidence="7">
    <location>
        <begin position="359"/>
        <end position="385"/>
    </location>
</feature>
<dbReference type="InterPro" id="IPR051125">
    <property type="entry name" value="ABC-4/HrtB_transporter"/>
</dbReference>
<comment type="subcellular location">
    <subcellularLocation>
        <location evidence="1">Cell membrane</location>
        <topology evidence="1">Multi-pass membrane protein</topology>
    </subcellularLocation>
</comment>
<dbReference type="EMBL" id="JAPXGO010000002">
    <property type="protein sequence ID" value="MCZ6159666.1"/>
    <property type="molecule type" value="Genomic_DNA"/>
</dbReference>
<dbReference type="GO" id="GO:0005886">
    <property type="term" value="C:plasma membrane"/>
    <property type="evidence" value="ECO:0007669"/>
    <property type="project" value="UniProtKB-SubCell"/>
</dbReference>